<accession>A0A1K2H8C5</accession>
<dbReference type="OrthoDB" id="2031927at2"/>
<evidence type="ECO:0000313" key="5">
    <source>
        <dbReference type="Proteomes" id="UP000218979"/>
    </source>
</evidence>
<evidence type="ECO:0000313" key="4">
    <source>
        <dbReference type="Proteomes" id="UP000185655"/>
    </source>
</evidence>
<reference evidence="2 5" key="1">
    <citation type="submission" date="2014-12" db="EMBL/GenBank/DDBJ databases">
        <title>Draft genome sequences of 10 type strains of Lactococcus.</title>
        <authorList>
            <person name="Sun Z."/>
            <person name="Zhong Z."/>
            <person name="Liu W."/>
            <person name="Zhang W."/>
            <person name="Zhang H."/>
        </authorList>
    </citation>
    <scope>NUCLEOTIDE SEQUENCE [LARGE SCALE GENOMIC DNA]</scope>
    <source>
        <strain evidence="2 5">DSM 22330</strain>
    </source>
</reference>
<evidence type="ECO:0000313" key="3">
    <source>
        <dbReference type="EMBL" id="SFZ73043.1"/>
    </source>
</evidence>
<evidence type="ECO:0000313" key="2">
    <source>
        <dbReference type="EMBL" id="PCS02028.1"/>
    </source>
</evidence>
<keyword evidence="1" id="KW-0472">Membrane</keyword>
<evidence type="ECO:0000256" key="1">
    <source>
        <dbReference type="SAM" id="Phobius"/>
    </source>
</evidence>
<organism evidence="3 4">
    <name type="scientific">Pseudolactococcus chungangensis CAU 28 = DSM 22330</name>
    <dbReference type="NCBI Taxonomy" id="1122154"/>
    <lineage>
        <taxon>Bacteria</taxon>
        <taxon>Bacillati</taxon>
        <taxon>Bacillota</taxon>
        <taxon>Bacilli</taxon>
        <taxon>Lactobacillales</taxon>
        <taxon>Streptococcaceae</taxon>
        <taxon>Pseudolactococcus</taxon>
    </lineage>
</organism>
<keyword evidence="5" id="KW-1185">Reference proteome</keyword>
<dbReference type="Proteomes" id="UP000218979">
    <property type="component" value="Unassembled WGS sequence"/>
</dbReference>
<proteinExistence type="predicted"/>
<dbReference type="RefSeq" id="WP_031365327.1">
    <property type="nucleotide sequence ID" value="NZ_FPKS01000003.1"/>
</dbReference>
<dbReference type="Proteomes" id="UP000185655">
    <property type="component" value="Unassembled WGS sequence"/>
</dbReference>
<gene>
    <name evidence="2" type="ORF">RR45_GL000736</name>
    <name evidence="3" type="ORF">SAMN02746068_00733</name>
</gene>
<dbReference type="AlphaFoldDB" id="A0A1K2H8C5"/>
<feature type="transmembrane region" description="Helical" evidence="1">
    <location>
        <begin position="12"/>
        <end position="29"/>
    </location>
</feature>
<dbReference type="STRING" id="1122154.SAMN02746068_00733"/>
<dbReference type="EMBL" id="FPKS01000003">
    <property type="protein sequence ID" value="SFZ73043.1"/>
    <property type="molecule type" value="Genomic_DNA"/>
</dbReference>
<feature type="transmembrane region" description="Helical" evidence="1">
    <location>
        <begin position="238"/>
        <end position="260"/>
    </location>
</feature>
<protein>
    <submittedName>
        <fullName evidence="3">Uncharacterized protein</fullName>
    </submittedName>
</protein>
<keyword evidence="1" id="KW-0812">Transmembrane</keyword>
<name>A0A1K2H8C5_9LACT</name>
<reference evidence="3 4" key="2">
    <citation type="submission" date="2016-11" db="EMBL/GenBank/DDBJ databases">
        <authorList>
            <person name="Jaros S."/>
            <person name="Januszkiewicz K."/>
            <person name="Wedrychowicz H."/>
        </authorList>
    </citation>
    <scope>NUCLEOTIDE SEQUENCE [LARGE SCALE GENOMIC DNA]</scope>
    <source>
        <strain evidence="3 4">DSM 22330</strain>
    </source>
</reference>
<keyword evidence="1" id="KW-1133">Transmembrane helix</keyword>
<sequence length="265" mass="30859">MDGKLDIKDFKIVAIIFTLFSLVAVGFVINSKIQESVMDEVELYRKAIKLENKKDMYDYTVETEQGNFITTTDIKSVENVKFPEMDKDIASSIISIERKEFKETYDMKTRTVTYTDSKGKTHSKTETYWEWVWHLVDTNVLGSTEIEIHGNKYKTSDFAFWYQELDASKMISQANRSEYYTGPHHKFRYAAIIGGKFTIFAKATGGTIKPVNGYKIEVSEQNYKEVIKGIEESPKIKSIFFVIGWTIVTLLLMRLEYVYLYDRYI</sequence>
<dbReference type="EMBL" id="JXJT01000019">
    <property type="protein sequence ID" value="PCS02028.1"/>
    <property type="molecule type" value="Genomic_DNA"/>
</dbReference>